<sequence length="213" mass="23992">MRGKGSISRHALLIAVCCCCLFGAEVSLAQAKSQELTRVNAARAEAFNGSWVINESLSDNTDDAVEAAIKEAGGKVKRRFLRKRPEDFYRGGPAEQELYDRISYDDVLFIAIAEPELRFEYADNFVRLFHSDGRRRRTTANSFYEEGAEDFSFANWNGNALVVESRPRDGGFTLETYTLIEDGARLRIEMQIEPDSFGAAVELVRIFDRASVR</sequence>
<evidence type="ECO:0000313" key="3">
    <source>
        <dbReference type="Proteomes" id="UP000051934"/>
    </source>
</evidence>
<feature type="signal peptide" evidence="1">
    <location>
        <begin position="1"/>
        <end position="29"/>
    </location>
</feature>
<dbReference type="EMBL" id="LIBB01000048">
    <property type="protein sequence ID" value="KRO72753.1"/>
    <property type="molecule type" value="Genomic_DNA"/>
</dbReference>
<keyword evidence="1" id="KW-0732">Signal</keyword>
<dbReference type="AlphaFoldDB" id="A0A0R2SD21"/>
<evidence type="ECO:0000313" key="2">
    <source>
        <dbReference type="EMBL" id="KRO72753.1"/>
    </source>
</evidence>
<comment type="caution">
    <text evidence="2">The sequence shown here is derived from an EMBL/GenBank/DDBJ whole genome shotgun (WGS) entry which is preliminary data.</text>
</comment>
<proteinExistence type="predicted"/>
<feature type="chain" id="PRO_5006586924" description="DUF1579 domain-containing protein" evidence="1">
    <location>
        <begin position="30"/>
        <end position="213"/>
    </location>
</feature>
<name>A0A0R2SD21_9GAMM</name>
<dbReference type="Proteomes" id="UP000051934">
    <property type="component" value="Unassembled WGS sequence"/>
</dbReference>
<gene>
    <name evidence="2" type="ORF">ABR69_03330</name>
</gene>
<organism evidence="2 3">
    <name type="scientific">OM182 bacterium BACL3 MAG-120507-bin80</name>
    <dbReference type="NCBI Taxonomy" id="1655577"/>
    <lineage>
        <taxon>Bacteria</taxon>
        <taxon>Pseudomonadati</taxon>
        <taxon>Pseudomonadota</taxon>
        <taxon>Gammaproteobacteria</taxon>
        <taxon>OMG group</taxon>
        <taxon>OM182 clade</taxon>
    </lineage>
</organism>
<reference evidence="2 3" key="1">
    <citation type="submission" date="2015-10" db="EMBL/GenBank/DDBJ databases">
        <title>Metagenome-Assembled Genomes uncover a global brackish microbiome.</title>
        <authorList>
            <person name="Hugerth L.W."/>
            <person name="Larsson J."/>
            <person name="Alneberg J."/>
            <person name="Lindh M.V."/>
            <person name="Legrand C."/>
            <person name="Pinhassi J."/>
            <person name="Andersson A.F."/>
        </authorList>
    </citation>
    <scope>NUCLEOTIDE SEQUENCE [LARGE SCALE GENOMIC DNA]</scope>
    <source>
        <strain evidence="2">BACL4 MAG-120507-bin80</strain>
    </source>
</reference>
<evidence type="ECO:0008006" key="4">
    <source>
        <dbReference type="Google" id="ProtNLM"/>
    </source>
</evidence>
<evidence type="ECO:0000256" key="1">
    <source>
        <dbReference type="SAM" id="SignalP"/>
    </source>
</evidence>
<accession>A0A0R2SD21</accession>
<protein>
    <recommendedName>
        <fullName evidence="4">DUF1579 domain-containing protein</fullName>
    </recommendedName>
</protein>